<dbReference type="EMBL" id="SOCE01000001">
    <property type="protein sequence ID" value="TDU87697.1"/>
    <property type="molecule type" value="Genomic_DNA"/>
</dbReference>
<proteinExistence type="predicted"/>
<gene>
    <name evidence="1" type="ORF">EV138_1224</name>
</gene>
<organism evidence="1 2">
    <name type="scientific">Kribbella voronezhensis</name>
    <dbReference type="NCBI Taxonomy" id="2512212"/>
    <lineage>
        <taxon>Bacteria</taxon>
        <taxon>Bacillati</taxon>
        <taxon>Actinomycetota</taxon>
        <taxon>Actinomycetes</taxon>
        <taxon>Propionibacteriales</taxon>
        <taxon>Kribbellaceae</taxon>
        <taxon>Kribbella</taxon>
    </lineage>
</organism>
<dbReference type="InterPro" id="IPR011749">
    <property type="entry name" value="CHP02243"/>
</dbReference>
<protein>
    <submittedName>
        <fullName evidence="1">Putative phage baseplate assembly protein</fullName>
    </submittedName>
</protein>
<reference evidence="1 2" key="1">
    <citation type="submission" date="2019-03" db="EMBL/GenBank/DDBJ databases">
        <title>Genomic Encyclopedia of Type Strains, Phase III (KMG-III): the genomes of soil and plant-associated and newly described type strains.</title>
        <authorList>
            <person name="Whitman W."/>
        </authorList>
    </citation>
    <scope>NUCLEOTIDE SEQUENCE [LARGE SCALE GENOMIC DNA]</scope>
    <source>
        <strain evidence="1 2">VKM Ac-2575</strain>
    </source>
</reference>
<evidence type="ECO:0000313" key="1">
    <source>
        <dbReference type="EMBL" id="TDU87697.1"/>
    </source>
</evidence>
<sequence length="648" mass="69964">MLPAPNLDDRTFQGLVDEAKRLVQRRCPDWSDHNVSDPGVTLIEAFAQMVDQLIYRLNRVPDLNYVKFLELIGVELRPPAAARGGVTFWLSSPQPQRVLVRAGTEVATPRTDIHEPIVFTTTQDLEIIPCSFSRAGAAPADGTPADLTTALSGKNGFPCFSEEPVPGDALLIGLSEAVPSCAVTIRLSCSVSGVGVDPRHPPLVWEAWTGSGWSECDLDKDDTGGLNKPGDVVIHVPPQHETSIIARQRAGWIRCRLLRVDDGRPTYTASPRILSASAFTIGGTVPMMHAEVVRHEVLGRSDGTPGQRFALKRHPVVLSNEPCTVEITDDEGVETWEPVPTFADSTETDRHFRLDAFAGGIQFGPAVRTADGGLQYYGKTPPSGSSVAISAYRTGGGRRGNVARGQVRVLKSSVPYVARVENRAAAIGGADAETLDEAKVRGPMLLRSRGRAVTMEDFEELAREVASDAARVQCVPATEAADAGGIRVLVVPHVSGDAVGRIRRDDLIPPEDMLERITQTLDERRLVGTRLLVAPPEYVGLTAVVDVSARSRFDPEEVKEGVLKALYDLLHPLTGGPDGTGWPFGRSVQSHEVHAALARIPGVDMAQEISVALFPADPVTGRRSAPVQRLDLPATALVFSYEHQVRVR</sequence>
<accession>A0A4R7T941</accession>
<dbReference type="OrthoDB" id="9027184at2"/>
<dbReference type="AlphaFoldDB" id="A0A4R7T941"/>
<dbReference type="Proteomes" id="UP000295151">
    <property type="component" value="Unassembled WGS sequence"/>
</dbReference>
<dbReference type="NCBIfam" id="TIGR02243">
    <property type="entry name" value="putative baseplate assembly protein"/>
    <property type="match status" value="1"/>
</dbReference>
<evidence type="ECO:0000313" key="2">
    <source>
        <dbReference type="Proteomes" id="UP000295151"/>
    </source>
</evidence>
<name>A0A4R7T941_9ACTN</name>
<comment type="caution">
    <text evidence="1">The sequence shown here is derived from an EMBL/GenBank/DDBJ whole genome shotgun (WGS) entry which is preliminary data.</text>
</comment>
<dbReference type="RefSeq" id="WP_133977431.1">
    <property type="nucleotide sequence ID" value="NZ_SOCE01000001.1"/>
</dbReference>
<keyword evidence="2" id="KW-1185">Reference proteome</keyword>